<name>A0A183GDB8_HELPZ</name>
<evidence type="ECO:0000313" key="1">
    <source>
        <dbReference type="EMBL" id="VDP18890.1"/>
    </source>
</evidence>
<accession>A0A3P8BMK1</accession>
<organism evidence="2 3">
    <name type="scientific">Heligmosomoides polygyrus</name>
    <name type="common">Parasitic roundworm</name>
    <dbReference type="NCBI Taxonomy" id="6339"/>
    <lineage>
        <taxon>Eukaryota</taxon>
        <taxon>Metazoa</taxon>
        <taxon>Ecdysozoa</taxon>
        <taxon>Nematoda</taxon>
        <taxon>Chromadorea</taxon>
        <taxon>Rhabditida</taxon>
        <taxon>Rhabditina</taxon>
        <taxon>Rhabditomorpha</taxon>
        <taxon>Strongyloidea</taxon>
        <taxon>Heligmosomidae</taxon>
        <taxon>Heligmosomoides</taxon>
    </lineage>
</organism>
<dbReference type="Proteomes" id="UP000050761">
    <property type="component" value="Unassembled WGS sequence"/>
</dbReference>
<evidence type="ECO:0000313" key="2">
    <source>
        <dbReference type="Proteomes" id="UP000050761"/>
    </source>
</evidence>
<keyword evidence="2" id="KW-1185">Reference proteome</keyword>
<reference evidence="3" key="2">
    <citation type="submission" date="2019-09" db="UniProtKB">
        <authorList>
            <consortium name="WormBaseParasite"/>
        </authorList>
    </citation>
    <scope>IDENTIFICATION</scope>
</reference>
<evidence type="ECO:0000313" key="3">
    <source>
        <dbReference type="WBParaSite" id="HPBE_0002022901-mRNA-1"/>
    </source>
</evidence>
<proteinExistence type="predicted"/>
<gene>
    <name evidence="1" type="ORF">HPBE_LOCUS20228</name>
</gene>
<protein>
    <submittedName>
        <fullName evidence="3">Transcriptional regulator</fullName>
    </submittedName>
</protein>
<dbReference type="EMBL" id="UZAH01031971">
    <property type="protein sequence ID" value="VDP18890.1"/>
    <property type="molecule type" value="Genomic_DNA"/>
</dbReference>
<sequence length="75" mass="8038">MLYLEREQLEVQHALGVPPAAEHDLQRVFPVLEARVAALETIEPAPDCALGHCILLARSADVGDRGAVSLPSSHS</sequence>
<reference evidence="1 2" key="1">
    <citation type="submission" date="2018-11" db="EMBL/GenBank/DDBJ databases">
        <authorList>
            <consortium name="Pathogen Informatics"/>
        </authorList>
    </citation>
    <scope>NUCLEOTIDE SEQUENCE [LARGE SCALE GENOMIC DNA]</scope>
</reference>
<accession>A0A183GDB8</accession>
<dbReference type="WBParaSite" id="HPBE_0002022901-mRNA-1">
    <property type="protein sequence ID" value="HPBE_0002022901-mRNA-1"/>
    <property type="gene ID" value="HPBE_0002022901"/>
</dbReference>
<dbReference type="AlphaFoldDB" id="A0A183GDB8"/>